<dbReference type="InterPro" id="IPR050789">
    <property type="entry name" value="Diverse_Enzym_Activities"/>
</dbReference>
<organism evidence="3 4">
    <name type="scientific">Streptococcus loxodontisalivarius</name>
    <dbReference type="NCBI Taxonomy" id="1349415"/>
    <lineage>
        <taxon>Bacteria</taxon>
        <taxon>Bacillati</taxon>
        <taxon>Bacillota</taxon>
        <taxon>Bacilli</taxon>
        <taxon>Lactobacillales</taxon>
        <taxon>Streptococcaceae</taxon>
        <taxon>Streptococcus</taxon>
    </lineage>
</organism>
<keyword evidence="4" id="KW-1185">Reference proteome</keyword>
<dbReference type="InterPro" id="IPR012338">
    <property type="entry name" value="Beta-lactam/transpept-like"/>
</dbReference>
<evidence type="ECO:0000259" key="2">
    <source>
        <dbReference type="Pfam" id="PF00144"/>
    </source>
</evidence>
<evidence type="ECO:0000256" key="1">
    <source>
        <dbReference type="ARBA" id="ARBA00022801"/>
    </source>
</evidence>
<evidence type="ECO:0000313" key="3">
    <source>
        <dbReference type="EMBL" id="MBM7642509.1"/>
    </source>
</evidence>
<dbReference type="EMBL" id="JAFBEH010000013">
    <property type="protein sequence ID" value="MBM7642509.1"/>
    <property type="molecule type" value="Genomic_DNA"/>
</dbReference>
<dbReference type="SUPFAM" id="SSF56601">
    <property type="entry name" value="beta-lactamase/transpeptidase-like"/>
    <property type="match status" value="1"/>
</dbReference>
<feature type="domain" description="Beta-lactamase-related" evidence="2">
    <location>
        <begin position="9"/>
        <end position="295"/>
    </location>
</feature>
<dbReference type="PANTHER" id="PTHR43283:SF11">
    <property type="entry name" value="BETA-LACTAMASE-RELATED DOMAIN-CONTAINING PROTEIN"/>
    <property type="match status" value="1"/>
</dbReference>
<sequence>MMEETFQKIEEQISQAIYPGASLAYFQKGKWQEAYFGTQDGSEPVKAGLIYDLASVSKVVGVGTLLILAYQSGQLDLDASLKSYYPAVENEKLTIRDLLTHASGIDPFIPNRDQLNQEELIAAINKITVKEEKDFLYTDINFILLGLMLEYQNKQTLDQLFQDKIFGPWQMTETSFGPREMAVPTVKGQKAGLVHDPKARVLGVHTGSAGLFSNLRDLERFVNHYLTDDFAEDLVKNYSYSSKERSLAWDLQDDWLLHTGYTGTFILINIPQQSAAIFLSNRTYEKDERAQWILDRNELIEIIKKDLLA</sequence>
<dbReference type="InterPro" id="IPR001466">
    <property type="entry name" value="Beta-lactam-related"/>
</dbReference>
<reference evidence="3 4" key="1">
    <citation type="submission" date="2021-01" db="EMBL/GenBank/DDBJ databases">
        <title>Genomic Encyclopedia of Type Strains, Phase IV (KMG-IV): sequencing the most valuable type-strain genomes for metagenomic binning, comparative biology and taxonomic classification.</title>
        <authorList>
            <person name="Goeker M."/>
        </authorList>
    </citation>
    <scope>NUCLEOTIDE SEQUENCE [LARGE SCALE GENOMIC DNA]</scope>
    <source>
        <strain evidence="3 4">DSM 27382</strain>
    </source>
</reference>
<accession>A0ABS2PR41</accession>
<dbReference type="PANTHER" id="PTHR43283">
    <property type="entry name" value="BETA-LACTAMASE-RELATED"/>
    <property type="match status" value="1"/>
</dbReference>
<proteinExistence type="predicted"/>
<keyword evidence="1" id="KW-0378">Hydrolase</keyword>
<dbReference type="Pfam" id="PF00144">
    <property type="entry name" value="Beta-lactamase"/>
    <property type="match status" value="1"/>
</dbReference>
<gene>
    <name evidence="3" type="ORF">JOC28_000806</name>
</gene>
<evidence type="ECO:0000313" key="4">
    <source>
        <dbReference type="Proteomes" id="UP000697472"/>
    </source>
</evidence>
<dbReference type="Gene3D" id="3.40.710.10">
    <property type="entry name" value="DD-peptidase/beta-lactamase superfamily"/>
    <property type="match status" value="1"/>
</dbReference>
<comment type="caution">
    <text evidence="3">The sequence shown here is derived from an EMBL/GenBank/DDBJ whole genome shotgun (WGS) entry which is preliminary data.</text>
</comment>
<dbReference type="Proteomes" id="UP000697472">
    <property type="component" value="Unassembled WGS sequence"/>
</dbReference>
<protein>
    <submittedName>
        <fullName evidence="3">CubicO group peptidase (Beta-lactamase class C family)</fullName>
    </submittedName>
</protein>
<name>A0ABS2PR41_9STRE</name>